<evidence type="ECO:0000313" key="3">
    <source>
        <dbReference type="EMBL" id="UMM17068.1"/>
    </source>
</evidence>
<keyword evidence="1" id="KW-0812">Transmembrane</keyword>
<feature type="transmembrane region" description="Helical" evidence="1">
    <location>
        <begin position="84"/>
        <end position="107"/>
    </location>
</feature>
<name>A0AAE9DI36_CAEBR</name>
<organism evidence="2 4">
    <name type="scientific">Caenorhabditis briggsae</name>
    <dbReference type="NCBI Taxonomy" id="6238"/>
    <lineage>
        <taxon>Eukaryota</taxon>
        <taxon>Metazoa</taxon>
        <taxon>Ecdysozoa</taxon>
        <taxon>Nematoda</taxon>
        <taxon>Chromadorea</taxon>
        <taxon>Rhabditida</taxon>
        <taxon>Rhabditina</taxon>
        <taxon>Rhabditomorpha</taxon>
        <taxon>Rhabditoidea</taxon>
        <taxon>Rhabditidae</taxon>
        <taxon>Peloderinae</taxon>
        <taxon>Caenorhabditis</taxon>
    </lineage>
</organism>
<evidence type="ECO:0000313" key="2">
    <source>
        <dbReference type="EMBL" id="ULU05088.1"/>
    </source>
</evidence>
<feature type="transmembrane region" description="Helical" evidence="1">
    <location>
        <begin position="31"/>
        <end position="64"/>
    </location>
</feature>
<dbReference type="AlphaFoldDB" id="A0AAE9DI36"/>
<proteinExistence type="predicted"/>
<sequence>MDDYWQVDDERVWRQRGTEKQKPLSVTLKKYSLTIAAFSMLSHVFLDGLLSVSLLSAVMFTYVLSYRKARVNVCETYYDLRRNYYKTCVLIFSSTFLAILRVAFISLSDESRFSLYLAYLALFLAFTENLQMMSEAESYTPPPPPLVYARRMPRYAAAG</sequence>
<dbReference type="Proteomes" id="UP000827892">
    <property type="component" value="Chromosome II"/>
</dbReference>
<gene>
    <name evidence="2" type="ORF">L3Y34_017664</name>
    <name evidence="3" type="ORF">L5515_013802</name>
</gene>
<keyword evidence="1" id="KW-0472">Membrane</keyword>
<evidence type="ECO:0000256" key="1">
    <source>
        <dbReference type="SAM" id="Phobius"/>
    </source>
</evidence>
<keyword evidence="5" id="KW-1185">Reference proteome</keyword>
<accession>A0AAE9DI36</accession>
<dbReference type="OMA" id="LRRNYYK"/>
<evidence type="ECO:0000313" key="5">
    <source>
        <dbReference type="Proteomes" id="UP000829354"/>
    </source>
</evidence>
<keyword evidence="1" id="KW-1133">Transmembrane helix</keyword>
<protein>
    <submittedName>
        <fullName evidence="2">Uncharacterized protein</fullName>
    </submittedName>
</protein>
<dbReference type="Proteomes" id="UP000829354">
    <property type="component" value="Chromosome II"/>
</dbReference>
<reference evidence="3 5" key="1">
    <citation type="submission" date="2022-04" db="EMBL/GenBank/DDBJ databases">
        <title>Chromosome-level reference genomes for two strains of Caenorhabditis briggsae: an improved platform for comparative genomics.</title>
        <authorList>
            <person name="Stevens L."/>
            <person name="Andersen E."/>
        </authorList>
    </citation>
    <scope>NUCLEOTIDE SEQUENCE [LARGE SCALE GENOMIC DNA]</scope>
    <source>
        <strain evidence="3">VX34</strain>
        <tissue evidence="3">Whole-organism</tissue>
    </source>
</reference>
<dbReference type="EMBL" id="CP092621">
    <property type="protein sequence ID" value="UMM17068.1"/>
    <property type="molecule type" value="Genomic_DNA"/>
</dbReference>
<dbReference type="EMBL" id="CP090892">
    <property type="protein sequence ID" value="ULU05088.1"/>
    <property type="molecule type" value="Genomic_DNA"/>
</dbReference>
<evidence type="ECO:0000313" key="4">
    <source>
        <dbReference type="Proteomes" id="UP000827892"/>
    </source>
</evidence>
<reference evidence="2 4" key="2">
    <citation type="submission" date="2022-05" db="EMBL/GenBank/DDBJ databases">
        <title>Chromosome-level reference genomes for two strains of Caenorhabditis briggsae: an improved platform for comparative genomics.</title>
        <authorList>
            <person name="Stevens L."/>
            <person name="Andersen E.C."/>
        </authorList>
    </citation>
    <scope>NUCLEOTIDE SEQUENCE [LARGE SCALE GENOMIC DNA]</scope>
    <source>
        <strain evidence="2">QX1410_ONT</strain>
        <tissue evidence="2">Whole-organism</tissue>
    </source>
</reference>
<dbReference type="KEGG" id="cbr:CBG_11208"/>